<protein>
    <recommendedName>
        <fullName evidence="5">DUF5318 domain-containing protein</fullName>
    </recommendedName>
</protein>
<dbReference type="InterPro" id="IPR035169">
    <property type="entry name" value="DUF5318"/>
</dbReference>
<evidence type="ECO:0008006" key="5">
    <source>
        <dbReference type="Google" id="ProtNLM"/>
    </source>
</evidence>
<name>A0ABD0BEP2_CORUL</name>
<dbReference type="RefSeq" id="WP_013912610.1">
    <property type="nucleotide sequence ID" value="NZ_AP019662.1"/>
</dbReference>
<dbReference type="EMBL" id="BQFK01000001">
    <property type="protein sequence ID" value="GJJ41837.1"/>
    <property type="molecule type" value="Genomic_DNA"/>
</dbReference>
<evidence type="ECO:0000313" key="3">
    <source>
        <dbReference type="Proteomes" id="UP000248741"/>
    </source>
</evidence>
<dbReference type="KEGG" id="cun:Cul210932_2254"/>
<reference evidence="1 4" key="2">
    <citation type="submission" date="2021-11" db="EMBL/GenBank/DDBJ databases">
        <title>Whole genome sequences of diphtheriae toxin producing Corynebacterium ulcerans isolates from cats in Osaka, Japan.</title>
        <authorList>
            <person name="Umeda K."/>
            <person name="Hirai Y."/>
        </authorList>
    </citation>
    <scope>NUCLEOTIDE SEQUENCE [LARGE SCALE GENOMIC DNA]</scope>
    <source>
        <strain evidence="1 4">12109B-1</strain>
    </source>
</reference>
<dbReference type="Proteomes" id="UP000248741">
    <property type="component" value="Chromosome 1"/>
</dbReference>
<reference evidence="2 3" key="1">
    <citation type="submission" date="2018-06" db="EMBL/GenBank/DDBJ databases">
        <authorList>
            <consortium name="Pathogen Informatics"/>
            <person name="Doyle S."/>
        </authorList>
    </citation>
    <scope>NUCLEOTIDE SEQUENCE [LARGE SCALE GENOMIC DNA]</scope>
    <source>
        <strain evidence="2 3">NCTC7908</strain>
    </source>
</reference>
<dbReference type="AlphaFoldDB" id="A0ABD0BEP2"/>
<dbReference type="Proteomes" id="UP001205910">
    <property type="component" value="Unassembled WGS sequence"/>
</dbReference>
<gene>
    <name evidence="1" type="ORF">CULCOIPH005_00260</name>
    <name evidence="2" type="ORF">NCTC7908_01964</name>
</gene>
<evidence type="ECO:0000313" key="2">
    <source>
        <dbReference type="EMBL" id="SQG52882.1"/>
    </source>
</evidence>
<evidence type="ECO:0000313" key="1">
    <source>
        <dbReference type="EMBL" id="GJJ41837.1"/>
    </source>
</evidence>
<sequence>MLVFKNEVSHQWDRRHSLGLWKQGAITTDSLCDADFLLVAAARFHGEPAHRPCPICEDADLRTVYWVYGDELGRASGSARSLEEIGEFAAQGKEFTVHTVEVCAVCKWNHLLRSVTAVDNGDDMNKSR</sequence>
<dbReference type="KEGG" id="cuz:Cul05146_2250"/>
<dbReference type="Pfam" id="PF17249">
    <property type="entry name" value="DUF5318"/>
    <property type="match status" value="1"/>
</dbReference>
<accession>A0ABD0BEP2</accession>
<dbReference type="EMBL" id="LS483400">
    <property type="protein sequence ID" value="SQG52882.1"/>
    <property type="molecule type" value="Genomic_DNA"/>
</dbReference>
<organism evidence="1 4">
    <name type="scientific">Corynebacterium ulcerans</name>
    <dbReference type="NCBI Taxonomy" id="65058"/>
    <lineage>
        <taxon>Bacteria</taxon>
        <taxon>Bacillati</taxon>
        <taxon>Actinomycetota</taxon>
        <taxon>Actinomycetes</taxon>
        <taxon>Mycobacteriales</taxon>
        <taxon>Corynebacteriaceae</taxon>
        <taxon>Corynebacterium</taxon>
    </lineage>
</organism>
<dbReference type="KEGG" id="cuq:Cul210931_2211"/>
<evidence type="ECO:0000313" key="4">
    <source>
        <dbReference type="Proteomes" id="UP001205910"/>
    </source>
</evidence>
<proteinExistence type="predicted"/>